<comment type="caution">
    <text evidence="1">The sequence shown here is derived from an EMBL/GenBank/DDBJ whole genome shotgun (WGS) entry which is preliminary data.</text>
</comment>
<gene>
    <name evidence="1" type="ORF">ACIPUP_07510</name>
</gene>
<accession>A0ABW8G8J9</accession>
<dbReference type="Proteomes" id="UP001617689">
    <property type="component" value="Unassembled WGS sequence"/>
</dbReference>
<protein>
    <submittedName>
        <fullName evidence="1">Uncharacterized protein</fullName>
    </submittedName>
</protein>
<name>A0ABW8G8J9_9GAMM</name>
<keyword evidence="2" id="KW-1185">Reference proteome</keyword>
<organism evidence="1 2">
    <name type="scientific">Pectobacterium actinidiae</name>
    <dbReference type="NCBI Taxonomy" id="1507808"/>
    <lineage>
        <taxon>Bacteria</taxon>
        <taxon>Pseudomonadati</taxon>
        <taxon>Pseudomonadota</taxon>
        <taxon>Gammaproteobacteria</taxon>
        <taxon>Enterobacterales</taxon>
        <taxon>Pectobacteriaceae</taxon>
        <taxon>Pectobacterium</taxon>
    </lineage>
</organism>
<proteinExistence type="predicted"/>
<reference evidence="1 2" key="1">
    <citation type="submission" date="2024-10" db="EMBL/GenBank/DDBJ databases">
        <authorList>
            <person name="Lu C.-H."/>
        </authorList>
    </citation>
    <scope>NUCLEOTIDE SEQUENCE [LARGE SCALE GENOMIC DNA]</scope>
    <source>
        <strain evidence="1 2">22ZTDG03-2</strain>
    </source>
</reference>
<sequence>MTPEETNNYLKSITLVPDAEASVEEKQIYSVKKAVIALIEFVTSSLDELGIDGLHEITNPSLDDLDTALGILEKKADAINELNLKQIILFAQILIKNIREKNPDLCSEGSLLLKSAKDGL</sequence>
<dbReference type="EMBL" id="JBIXLL010000003">
    <property type="protein sequence ID" value="MFJ5428998.1"/>
    <property type="molecule type" value="Genomic_DNA"/>
</dbReference>
<evidence type="ECO:0000313" key="1">
    <source>
        <dbReference type="EMBL" id="MFJ5428998.1"/>
    </source>
</evidence>
<evidence type="ECO:0000313" key="2">
    <source>
        <dbReference type="Proteomes" id="UP001617689"/>
    </source>
</evidence>
<dbReference type="RefSeq" id="WP_336712626.1">
    <property type="nucleotide sequence ID" value="NZ_JBIXLL010000003.1"/>
</dbReference>